<dbReference type="OMA" id="IVPQEMM"/>
<evidence type="ECO:0000313" key="7">
    <source>
        <dbReference type="RefSeq" id="XP_033240372.1"/>
    </source>
</evidence>
<evidence type="ECO:0000256" key="3">
    <source>
        <dbReference type="ARBA" id="ARBA00022692"/>
    </source>
</evidence>
<comment type="similarity">
    <text evidence="2">Belongs to the TMEM256 family.</text>
</comment>
<dbReference type="GO" id="GO:0016020">
    <property type="term" value="C:membrane"/>
    <property type="evidence" value="ECO:0007669"/>
    <property type="project" value="UniProtKB-SubCell"/>
</dbReference>
<dbReference type="AlphaFoldDB" id="A0A6I8WCT8"/>
<dbReference type="Proteomes" id="UP000001819">
    <property type="component" value="Chromosome X"/>
</dbReference>
<dbReference type="Pfam" id="PF04241">
    <property type="entry name" value="DUF423"/>
    <property type="match status" value="1"/>
</dbReference>
<keyword evidence="3" id="KW-0812">Transmembrane</keyword>
<accession>A0A6I8WCT8</accession>
<evidence type="ECO:0000313" key="9">
    <source>
        <dbReference type="RefSeq" id="XP_033240374.1"/>
    </source>
</evidence>
<name>A0A6I8WCT8_DROPS</name>
<keyword evidence="5" id="KW-0472">Membrane</keyword>
<sequence length="181" mass="19572">MIDSDIIDAISVNPVGRAIIYTGATILRGLGLRPKIIVPQEMMVPPVVVHDVVPASVVVDCLDLMVAHKYKFEILAGISAAVALLMASVCKYMVRDMSPKDQLQAQEYADCASHLHLISSFGIMIIPFAHFPVMTGTLMISGTALFSGSMYYCAFTGERRIRSIVIVGGILMVAGWISLIT</sequence>
<gene>
    <name evidence="7 8 9" type="primary">LOC6901468</name>
</gene>
<dbReference type="InterPro" id="IPR006696">
    <property type="entry name" value="DUF423"/>
</dbReference>
<evidence type="ECO:0000256" key="1">
    <source>
        <dbReference type="ARBA" id="ARBA00004141"/>
    </source>
</evidence>
<reference evidence="7 8" key="1">
    <citation type="submission" date="2025-04" db="UniProtKB">
        <authorList>
            <consortium name="RefSeq"/>
        </authorList>
    </citation>
    <scope>IDENTIFICATION</scope>
    <source>
        <strain evidence="7 8">MV-25-SWS-2005</strain>
        <tissue evidence="7 8">Whole body</tissue>
    </source>
</reference>
<comment type="subcellular location">
    <subcellularLocation>
        <location evidence="1">Membrane</location>
        <topology evidence="1">Multi-pass membrane protein</topology>
    </subcellularLocation>
</comment>
<dbReference type="PANTHER" id="PTHR43461">
    <property type="entry name" value="TRANSMEMBRANE PROTEIN 256"/>
    <property type="match status" value="1"/>
</dbReference>
<evidence type="ECO:0000313" key="6">
    <source>
        <dbReference type="Proteomes" id="UP000001819"/>
    </source>
</evidence>
<evidence type="ECO:0000313" key="8">
    <source>
        <dbReference type="RefSeq" id="XP_033240373.1"/>
    </source>
</evidence>
<dbReference type="Bgee" id="FBgn0247854">
    <property type="expression patterns" value="Expressed in male reproductive system and 2 other cell types or tissues"/>
</dbReference>
<keyword evidence="6" id="KW-1185">Reference proteome</keyword>
<dbReference type="RefSeq" id="XP_033240372.1">
    <property type="nucleotide sequence ID" value="XM_033384481.1"/>
</dbReference>
<protein>
    <submittedName>
        <fullName evidence="7 8">Transmembrane protein 256-like</fullName>
    </submittedName>
</protein>
<evidence type="ECO:0000256" key="5">
    <source>
        <dbReference type="ARBA" id="ARBA00023136"/>
    </source>
</evidence>
<organism evidence="6 9">
    <name type="scientific">Drosophila pseudoobscura pseudoobscura</name>
    <name type="common">Fruit fly</name>
    <dbReference type="NCBI Taxonomy" id="46245"/>
    <lineage>
        <taxon>Eukaryota</taxon>
        <taxon>Metazoa</taxon>
        <taxon>Ecdysozoa</taxon>
        <taxon>Arthropoda</taxon>
        <taxon>Hexapoda</taxon>
        <taxon>Insecta</taxon>
        <taxon>Pterygota</taxon>
        <taxon>Neoptera</taxon>
        <taxon>Endopterygota</taxon>
        <taxon>Diptera</taxon>
        <taxon>Brachycera</taxon>
        <taxon>Muscomorpha</taxon>
        <taxon>Ephydroidea</taxon>
        <taxon>Drosophilidae</taxon>
        <taxon>Drosophila</taxon>
        <taxon>Sophophora</taxon>
    </lineage>
</organism>
<dbReference type="RefSeq" id="XP_033240374.1">
    <property type="nucleotide sequence ID" value="XM_033384483.1"/>
</dbReference>
<dbReference type="KEGG" id="dpo:6901468"/>
<dbReference type="RefSeq" id="XP_033240373.1">
    <property type="nucleotide sequence ID" value="XM_033384482.1"/>
</dbReference>
<accession>B5DMX4</accession>
<keyword evidence="4" id="KW-1133">Transmembrane helix</keyword>
<proteinExistence type="inferred from homology"/>
<evidence type="ECO:0000256" key="4">
    <source>
        <dbReference type="ARBA" id="ARBA00022989"/>
    </source>
</evidence>
<evidence type="ECO:0000256" key="2">
    <source>
        <dbReference type="ARBA" id="ARBA00006208"/>
    </source>
</evidence>
<dbReference type="PANTHER" id="PTHR43461:SF1">
    <property type="entry name" value="TRANSMEMBRANE PROTEIN 256"/>
    <property type="match status" value="1"/>
</dbReference>